<dbReference type="SMART" id="SM00530">
    <property type="entry name" value="HTH_XRE"/>
    <property type="match status" value="1"/>
</dbReference>
<dbReference type="PROSITE" id="PS50943">
    <property type="entry name" value="HTH_CROC1"/>
    <property type="match status" value="1"/>
</dbReference>
<evidence type="ECO:0000313" key="2">
    <source>
        <dbReference type="EMBL" id="GCD94329.1"/>
    </source>
</evidence>
<evidence type="ECO:0000313" key="3">
    <source>
        <dbReference type="Proteomes" id="UP000286931"/>
    </source>
</evidence>
<evidence type="ECO:0000259" key="1">
    <source>
        <dbReference type="PROSITE" id="PS50943"/>
    </source>
</evidence>
<dbReference type="CDD" id="cd00093">
    <property type="entry name" value="HTH_XRE"/>
    <property type="match status" value="1"/>
</dbReference>
<protein>
    <submittedName>
        <fullName evidence="2">Transcriptional regulator</fullName>
    </submittedName>
</protein>
<name>A0A401YIG0_9ACTN</name>
<dbReference type="Proteomes" id="UP000286931">
    <property type="component" value="Unassembled WGS sequence"/>
</dbReference>
<accession>A0A401YIG0</accession>
<dbReference type="InterPro" id="IPR001387">
    <property type="entry name" value="Cro/C1-type_HTH"/>
</dbReference>
<dbReference type="EMBL" id="BIFH01000015">
    <property type="protein sequence ID" value="GCD94329.1"/>
    <property type="molecule type" value="Genomic_DNA"/>
</dbReference>
<dbReference type="RefSeq" id="WP_126636510.1">
    <property type="nucleotide sequence ID" value="NZ_BIFH01000015.1"/>
</dbReference>
<feature type="domain" description="HTH cro/C1-type" evidence="1">
    <location>
        <begin position="18"/>
        <end position="72"/>
    </location>
</feature>
<keyword evidence="3" id="KW-1185">Reference proteome</keyword>
<dbReference type="Pfam" id="PF13560">
    <property type="entry name" value="HTH_31"/>
    <property type="match status" value="1"/>
</dbReference>
<dbReference type="OrthoDB" id="4285266at2"/>
<comment type="caution">
    <text evidence="2">The sequence shown here is derived from an EMBL/GenBank/DDBJ whole genome shotgun (WGS) entry which is preliminary data.</text>
</comment>
<dbReference type="Pfam" id="PF19054">
    <property type="entry name" value="DUF5753"/>
    <property type="match status" value="1"/>
</dbReference>
<dbReference type="InterPro" id="IPR010982">
    <property type="entry name" value="Lambda_DNA-bd_dom_sf"/>
</dbReference>
<organism evidence="2 3">
    <name type="scientific">Embleya hyalina</name>
    <dbReference type="NCBI Taxonomy" id="516124"/>
    <lineage>
        <taxon>Bacteria</taxon>
        <taxon>Bacillati</taxon>
        <taxon>Actinomycetota</taxon>
        <taxon>Actinomycetes</taxon>
        <taxon>Kitasatosporales</taxon>
        <taxon>Streptomycetaceae</taxon>
        <taxon>Embleya</taxon>
    </lineage>
</organism>
<reference evidence="2 3" key="1">
    <citation type="submission" date="2018-12" db="EMBL/GenBank/DDBJ databases">
        <title>Draft genome sequence of Embleya hyalina NBRC 13850T.</title>
        <authorList>
            <person name="Komaki H."/>
            <person name="Hosoyama A."/>
            <person name="Kimura A."/>
            <person name="Ichikawa N."/>
            <person name="Tamura T."/>
        </authorList>
    </citation>
    <scope>NUCLEOTIDE SEQUENCE [LARGE SCALE GENOMIC DNA]</scope>
    <source>
        <strain evidence="2 3">NBRC 13850</strain>
    </source>
</reference>
<dbReference type="InterPro" id="IPR043917">
    <property type="entry name" value="DUF5753"/>
</dbReference>
<dbReference type="Gene3D" id="1.10.260.40">
    <property type="entry name" value="lambda repressor-like DNA-binding domains"/>
    <property type="match status" value="1"/>
</dbReference>
<sequence>MPIDSGSVIQRRRLARELRRLRAETDLTLAQLVKQLGGTSTKWSRIEKGESSVHPDDLTGLLMLYDVDVESRRELMSYARGSRPGGKRSWWTKYSDVLNAGYTEFIAFENEAAIQHTYQPLLIPGLLQTEAYAHATHAGKFHAFNPDQADDLVEVRMRRRRRLEGDNPLVLNAFLSEASLRIHVGGRNVMQEQLAYLVERARLHNVSVRVVPNSGGIAGAYDSGVTLLDFPDAMDASVAFLASIVGTLLREEARDVKRLIRVFEDLSQAALSEGDSIALIEDAAGELNSD</sequence>
<dbReference type="AlphaFoldDB" id="A0A401YIG0"/>
<dbReference type="SUPFAM" id="SSF47413">
    <property type="entry name" value="lambda repressor-like DNA-binding domains"/>
    <property type="match status" value="1"/>
</dbReference>
<gene>
    <name evidence="2" type="ORF">EHYA_01989</name>
</gene>
<proteinExistence type="predicted"/>
<dbReference type="GO" id="GO:0003677">
    <property type="term" value="F:DNA binding"/>
    <property type="evidence" value="ECO:0007669"/>
    <property type="project" value="InterPro"/>
</dbReference>